<proteinExistence type="predicted"/>
<dbReference type="AlphaFoldDB" id="A0A1H5WVK0"/>
<name>A0A1H5WVK0_9RHOB</name>
<dbReference type="RefSeq" id="WP_200822758.1">
    <property type="nucleotide sequence ID" value="NZ_FNVD01000009.1"/>
</dbReference>
<keyword evidence="2" id="KW-1185">Reference proteome</keyword>
<accession>A0A1H5WVK0</accession>
<gene>
    <name evidence="1" type="ORF">SAMN05421751_1099</name>
</gene>
<reference evidence="1 2" key="1">
    <citation type="submission" date="2016-10" db="EMBL/GenBank/DDBJ databases">
        <authorList>
            <person name="de Groot N.N."/>
        </authorList>
    </citation>
    <scope>NUCLEOTIDE SEQUENCE [LARGE SCALE GENOMIC DNA]</scope>
    <source>
        <strain evidence="1 2">DSM 23413</strain>
    </source>
</reference>
<protein>
    <submittedName>
        <fullName evidence="1">Phage portal protein</fullName>
    </submittedName>
</protein>
<dbReference type="Proteomes" id="UP000236742">
    <property type="component" value="Unassembled WGS sequence"/>
</dbReference>
<organism evidence="1 2">
    <name type="scientific">Jhaorihella thermophila</name>
    <dbReference type="NCBI Taxonomy" id="488547"/>
    <lineage>
        <taxon>Bacteria</taxon>
        <taxon>Pseudomonadati</taxon>
        <taxon>Pseudomonadota</taxon>
        <taxon>Alphaproteobacteria</taxon>
        <taxon>Rhodobacterales</taxon>
        <taxon>Paracoccaceae</taxon>
        <taxon>Jhaorihella</taxon>
    </lineage>
</organism>
<dbReference type="Pfam" id="PF04860">
    <property type="entry name" value="Phage_portal"/>
    <property type="match status" value="1"/>
</dbReference>
<dbReference type="InterPro" id="IPR006944">
    <property type="entry name" value="Phage/GTA_portal"/>
</dbReference>
<sequence length="352" mass="37355">MWPFKRKQEVETRASGSGFTAEIITAREAWISGRRGIAELTATVQAAVTMWESGLSLADVTGTELLTRRILALCARSLALRGEAVLLITERGLVPCSDWDLKTSDGWPTAYRVTIPEAGGGISRTALAGEFLRFRIGADIAAPYAGQAPLKRAQLTAGLLNAVENALSEVFENAPIGSQIVPFPESPDVDLGNIGREFRGARGKLLLRESVNVTAAGGPAPAQDWRPSDVTPDLSRAMTRESLDAARDAICAVFGILPGMLNPATTGPLAREGQRHLAQWCLQPMAAAIAEECTDKLGETVEIDTMRPLQAFDAGGRARAAAGIVQALAQAKEAGVDPATAMKLVDWEQANG</sequence>
<evidence type="ECO:0000313" key="2">
    <source>
        <dbReference type="Proteomes" id="UP000236742"/>
    </source>
</evidence>
<dbReference type="EMBL" id="FNVD01000009">
    <property type="protein sequence ID" value="SEG02967.1"/>
    <property type="molecule type" value="Genomic_DNA"/>
</dbReference>
<evidence type="ECO:0000313" key="1">
    <source>
        <dbReference type="EMBL" id="SEG02967.1"/>
    </source>
</evidence>